<dbReference type="CDD" id="cd17302">
    <property type="entry name" value="PIPKc_AtPIP5K_like"/>
    <property type="match status" value="1"/>
</dbReference>
<evidence type="ECO:0000256" key="1">
    <source>
        <dbReference type="ARBA" id="ARBA00012172"/>
    </source>
</evidence>
<dbReference type="PANTHER" id="PTHR23086">
    <property type="entry name" value="PHOSPHATIDYLINOSITOL-4-PHOSPHATE 5-KINASE"/>
    <property type="match status" value="1"/>
</dbReference>
<sequence>MEKEGKKKGPAQSSPVQPKPQPTLPRVPLYLIRRLASRSAVADDSPAARGPPAPPPRTRRMEGPRRKKPPRRLGSRQPEPGACSSIYLLAAAPAELDGELILPNGDIYRGALSGNTPHGSGCYIWSDGCVYEGDWRRGLRHGQGKTLWPTGATYTGDYSGGYIYGQGTYTGLNNSTYKGGWKLNLNHGLGLQTYPNGDIFEGSWGHGGEIQGHGTYTWADGNTYVGTMKNGVMAGKGILTWNNGDSFEGNWLDGVMHGYGVYTWKDSGYYVGTWTRGLKDGKGTFYPKCRGIPVTDELYIDGLRNRGVLPGAESQIHGSRILHSASFDMAGMMASKNQDSVGIPSVRSLSFGKTRSRNVSLERRWSLGAAIEKFIGRETNESSAIESCENKADSNLPILEREYMQGVLINEVVVDRSFSDPLKKLGIRYTVGKITPIQRREVRASDYGPRASFWMNFPKNGSRLTPSHHADNFKWKDYCPMVFRNLREMFKIDAADYMISICGSDALRELSSPGKSGSVFFLSQDDRFMIKTLRKSEVQVLLQMLPEYYYHVRTYENTLITKFFGLHRVKPSSGQKFRFVVMGNMFCTELRIHRRFDLKGSSLGRSTDKVKIDENTTLKDLDLNYSFYLEPSWRETLLAQIETDSKFLKYHAIMDYSLLLGVHFRAPQSLRTQASFHQTILPDRLAVLSEEGALEEDALNSPEGLVLVQRANDQNDVVIGSHIRGARLRSSSANFEEVDLVLPGTARLQIQLGVNMPARAEQMVQDNDTEANGQVYDVVLYLGIIDILQEYNIRKKIEHAYKSIQYNSLSISVVEPNFYSERFLKFIQTIFPENS</sequence>
<accession>A0A811S2C7</accession>
<feature type="domain" description="PIPK" evidence="9">
    <location>
        <begin position="414"/>
        <end position="831"/>
    </location>
</feature>
<evidence type="ECO:0000313" key="10">
    <source>
        <dbReference type="EMBL" id="CAD6335224.1"/>
    </source>
</evidence>
<keyword evidence="5 7" id="KW-0418">Kinase</keyword>
<dbReference type="SUPFAM" id="SSF56104">
    <property type="entry name" value="SAICAR synthase-like"/>
    <property type="match status" value="1"/>
</dbReference>
<dbReference type="GO" id="GO:0005524">
    <property type="term" value="F:ATP binding"/>
    <property type="evidence" value="ECO:0007669"/>
    <property type="project" value="UniProtKB-UniRule"/>
</dbReference>
<dbReference type="PANTHER" id="PTHR23086:SF123">
    <property type="entry name" value="PHOSPHATIDYLINOSITOL 4-PHOSPHATE 5-KINASE"/>
    <property type="match status" value="1"/>
</dbReference>
<comment type="caution">
    <text evidence="10">The sequence shown here is derived from an EMBL/GenBank/DDBJ whole genome shotgun (WGS) entry which is preliminary data.</text>
</comment>
<feature type="compositionally biased region" description="Basic residues" evidence="8">
    <location>
        <begin position="65"/>
        <end position="74"/>
    </location>
</feature>
<dbReference type="Proteomes" id="UP000604825">
    <property type="component" value="Unassembled WGS sequence"/>
</dbReference>
<organism evidence="10 11">
    <name type="scientific">Miscanthus lutarioriparius</name>
    <dbReference type="NCBI Taxonomy" id="422564"/>
    <lineage>
        <taxon>Eukaryota</taxon>
        <taxon>Viridiplantae</taxon>
        <taxon>Streptophyta</taxon>
        <taxon>Embryophyta</taxon>
        <taxon>Tracheophyta</taxon>
        <taxon>Spermatophyta</taxon>
        <taxon>Magnoliopsida</taxon>
        <taxon>Liliopsida</taxon>
        <taxon>Poales</taxon>
        <taxon>Poaceae</taxon>
        <taxon>PACMAD clade</taxon>
        <taxon>Panicoideae</taxon>
        <taxon>Andropogonodae</taxon>
        <taxon>Andropogoneae</taxon>
        <taxon>Saccharinae</taxon>
        <taxon>Miscanthus</taxon>
    </lineage>
</organism>
<evidence type="ECO:0000256" key="4">
    <source>
        <dbReference type="ARBA" id="ARBA00022741"/>
    </source>
</evidence>
<evidence type="ECO:0000256" key="3">
    <source>
        <dbReference type="ARBA" id="ARBA00022737"/>
    </source>
</evidence>
<evidence type="ECO:0000256" key="6">
    <source>
        <dbReference type="ARBA" id="ARBA00022840"/>
    </source>
</evidence>
<proteinExistence type="predicted"/>
<dbReference type="Pfam" id="PF01504">
    <property type="entry name" value="PIP5K"/>
    <property type="match status" value="1"/>
</dbReference>
<dbReference type="InterPro" id="IPR017163">
    <property type="entry name" value="PIno-4-P-5_kinase_pln"/>
</dbReference>
<evidence type="ECO:0000256" key="8">
    <source>
        <dbReference type="SAM" id="MobiDB-lite"/>
    </source>
</evidence>
<keyword evidence="3" id="KW-0677">Repeat</keyword>
<dbReference type="SMART" id="SM00698">
    <property type="entry name" value="MORN"/>
    <property type="match status" value="8"/>
</dbReference>
<dbReference type="Gene3D" id="3.30.810.10">
    <property type="entry name" value="2-Layer Sandwich"/>
    <property type="match status" value="1"/>
</dbReference>
<feature type="region of interest" description="Disordered" evidence="8">
    <location>
        <begin position="1"/>
        <end position="80"/>
    </location>
</feature>
<dbReference type="EMBL" id="CAJGYO010000018">
    <property type="protein sequence ID" value="CAD6335224.1"/>
    <property type="molecule type" value="Genomic_DNA"/>
</dbReference>
<evidence type="ECO:0000313" key="11">
    <source>
        <dbReference type="Proteomes" id="UP000604825"/>
    </source>
</evidence>
<keyword evidence="11" id="KW-1185">Reference proteome</keyword>
<name>A0A811S2C7_9POAL</name>
<dbReference type="OrthoDB" id="70770at2759"/>
<dbReference type="InterPro" id="IPR002498">
    <property type="entry name" value="PInositol-4-P-4/5-kinase_core"/>
</dbReference>
<dbReference type="InterPro" id="IPR027484">
    <property type="entry name" value="PInositol-4-P-5-kinase_N"/>
</dbReference>
<keyword evidence="6 7" id="KW-0067">ATP-binding</keyword>
<dbReference type="InterPro" id="IPR003409">
    <property type="entry name" value="MORN"/>
</dbReference>
<dbReference type="InterPro" id="IPR023610">
    <property type="entry name" value="PInositol-4/5-P-5/4-kinase"/>
</dbReference>
<dbReference type="EC" id="2.7.1.68" evidence="1"/>
<dbReference type="InterPro" id="IPR027483">
    <property type="entry name" value="PInositol-4-P-4/5-kinase_C_sf"/>
</dbReference>
<evidence type="ECO:0000256" key="7">
    <source>
        <dbReference type="PROSITE-ProRule" id="PRU00781"/>
    </source>
</evidence>
<dbReference type="Gene3D" id="3.30.800.10">
    <property type="entry name" value="Phosphatidylinositol Phosphate Kinase II Beta"/>
    <property type="match status" value="1"/>
</dbReference>
<keyword evidence="2 7" id="KW-0808">Transferase</keyword>
<dbReference type="GO" id="GO:0016308">
    <property type="term" value="F:1-phosphatidylinositol-4-phosphate 5-kinase activity"/>
    <property type="evidence" value="ECO:0007669"/>
    <property type="project" value="UniProtKB-EC"/>
</dbReference>
<dbReference type="Pfam" id="PF02493">
    <property type="entry name" value="MORN"/>
    <property type="match status" value="7"/>
</dbReference>
<evidence type="ECO:0000259" key="9">
    <source>
        <dbReference type="PROSITE" id="PS51455"/>
    </source>
</evidence>
<dbReference type="PIRSF" id="PIRSF037274">
    <property type="entry name" value="PIP5K_plant_prd"/>
    <property type="match status" value="1"/>
</dbReference>
<dbReference type="Gene3D" id="2.20.110.10">
    <property type="entry name" value="Histone H3 K4-specific methyltransferase SET7/9 N-terminal domain"/>
    <property type="match status" value="3"/>
</dbReference>
<evidence type="ECO:0000256" key="5">
    <source>
        <dbReference type="ARBA" id="ARBA00022777"/>
    </source>
</evidence>
<evidence type="ECO:0000256" key="2">
    <source>
        <dbReference type="ARBA" id="ARBA00022679"/>
    </source>
</evidence>
<keyword evidence="4 7" id="KW-0547">Nucleotide-binding</keyword>
<reference evidence="10" key="1">
    <citation type="submission" date="2020-10" db="EMBL/GenBank/DDBJ databases">
        <authorList>
            <person name="Han B."/>
            <person name="Lu T."/>
            <person name="Zhao Q."/>
            <person name="Huang X."/>
            <person name="Zhao Y."/>
        </authorList>
    </citation>
    <scope>NUCLEOTIDE SEQUENCE</scope>
</reference>
<dbReference type="SMART" id="SM00330">
    <property type="entry name" value="PIPKc"/>
    <property type="match status" value="1"/>
</dbReference>
<dbReference type="GO" id="GO:0005886">
    <property type="term" value="C:plasma membrane"/>
    <property type="evidence" value="ECO:0007669"/>
    <property type="project" value="TreeGrafter"/>
</dbReference>
<dbReference type="GO" id="GO:0046854">
    <property type="term" value="P:phosphatidylinositol phosphate biosynthetic process"/>
    <property type="evidence" value="ECO:0007669"/>
    <property type="project" value="TreeGrafter"/>
</dbReference>
<gene>
    <name evidence="10" type="ORF">NCGR_LOCUS59322</name>
</gene>
<dbReference type="PROSITE" id="PS51455">
    <property type="entry name" value="PIPK"/>
    <property type="match status" value="1"/>
</dbReference>
<protein>
    <recommendedName>
        <fullName evidence="1">1-phosphatidylinositol-4-phosphate 5-kinase</fullName>
        <ecNumber evidence="1">2.7.1.68</ecNumber>
    </recommendedName>
</protein>
<dbReference type="AlphaFoldDB" id="A0A811S2C7"/>
<dbReference type="SUPFAM" id="SSF82185">
    <property type="entry name" value="Histone H3 K4-specific methyltransferase SET7/9 N-terminal domain"/>
    <property type="match status" value="2"/>
</dbReference>